<keyword evidence="3" id="KW-0698">rRNA processing</keyword>
<dbReference type="InterPro" id="IPR001680">
    <property type="entry name" value="WD40_rpt"/>
</dbReference>
<dbReference type="SUPFAM" id="SSF50978">
    <property type="entry name" value="WD40 repeat-like"/>
    <property type="match status" value="1"/>
</dbReference>
<evidence type="ECO:0000256" key="3">
    <source>
        <dbReference type="ARBA" id="ARBA00022552"/>
    </source>
</evidence>
<dbReference type="PANTHER" id="PTHR45176">
    <property type="entry name" value="TRANSDUCIN FAMILY PROTEIN / WD-40 REPEAT FAMILY PROTEIN-RELATED"/>
    <property type="match status" value="1"/>
</dbReference>
<comment type="caution">
    <text evidence="8">The sequence shown here is derived from an EMBL/GenBank/DDBJ whole genome shotgun (WGS) entry which is preliminary data.</text>
</comment>
<keyword evidence="2" id="KW-0690">Ribosome biogenesis</keyword>
<comment type="subcellular location">
    <subcellularLocation>
        <location evidence="1">Nucleus</location>
        <location evidence="1">Nucleolus</location>
    </subcellularLocation>
</comment>
<evidence type="ECO:0000313" key="8">
    <source>
        <dbReference type="EMBL" id="KAF5198269.1"/>
    </source>
</evidence>
<keyword evidence="6" id="KW-0539">Nucleus</keyword>
<evidence type="ECO:0000256" key="6">
    <source>
        <dbReference type="ARBA" id="ARBA00023242"/>
    </source>
</evidence>
<accession>A0A7J6WLL7</accession>
<reference evidence="8 9" key="1">
    <citation type="submission" date="2020-06" db="EMBL/GenBank/DDBJ databases">
        <title>Transcriptomic and genomic resources for Thalictrum thalictroides and T. hernandezii: Facilitating candidate gene discovery in an emerging model plant lineage.</title>
        <authorList>
            <person name="Arias T."/>
            <person name="Riano-Pachon D.M."/>
            <person name="Di Stilio V.S."/>
        </authorList>
    </citation>
    <scope>NUCLEOTIDE SEQUENCE [LARGE SCALE GENOMIC DNA]</scope>
    <source>
        <strain evidence="9">cv. WT478/WT964</strain>
        <tissue evidence="8">Leaves</tissue>
    </source>
</reference>
<dbReference type="OrthoDB" id="4096at2759"/>
<dbReference type="InterPro" id="IPR015943">
    <property type="entry name" value="WD40/YVTN_repeat-like_dom_sf"/>
</dbReference>
<evidence type="ECO:0000313" key="9">
    <source>
        <dbReference type="Proteomes" id="UP000554482"/>
    </source>
</evidence>
<evidence type="ECO:0000256" key="4">
    <source>
        <dbReference type="ARBA" id="ARBA00022574"/>
    </source>
</evidence>
<name>A0A7J6WLL7_THATH</name>
<dbReference type="Pfam" id="PF23769">
    <property type="entry name" value="Beta-prop_WDR75_2nd"/>
    <property type="match status" value="1"/>
</dbReference>
<keyword evidence="9" id="KW-1185">Reference proteome</keyword>
<dbReference type="InterPro" id="IPR036322">
    <property type="entry name" value="WD40_repeat_dom_sf"/>
</dbReference>
<proteinExistence type="predicted"/>
<dbReference type="SMART" id="SM00320">
    <property type="entry name" value="WD40"/>
    <property type="match status" value="3"/>
</dbReference>
<evidence type="ECO:0000259" key="7">
    <source>
        <dbReference type="Pfam" id="PF23769"/>
    </source>
</evidence>
<keyword evidence="4" id="KW-0853">WD repeat</keyword>
<dbReference type="PANTHER" id="PTHR45176:SF1">
    <property type="entry name" value="TRANSDUCIN FAMILY PROTEIN _ WD-40 REPEAT FAMILY PROTEIN-RELATED"/>
    <property type="match status" value="1"/>
</dbReference>
<dbReference type="Gene3D" id="2.130.10.10">
    <property type="entry name" value="YVTN repeat-like/Quinoprotein amine dehydrogenase"/>
    <property type="match status" value="1"/>
</dbReference>
<dbReference type="Proteomes" id="UP000554482">
    <property type="component" value="Unassembled WGS sequence"/>
</dbReference>
<dbReference type="AlphaFoldDB" id="A0A7J6WLL7"/>
<feature type="domain" description="WD repeat-containing protein 75 second beta-propeller" evidence="7">
    <location>
        <begin position="145"/>
        <end position="287"/>
    </location>
</feature>
<keyword evidence="5" id="KW-0677">Repeat</keyword>
<evidence type="ECO:0000256" key="1">
    <source>
        <dbReference type="ARBA" id="ARBA00004604"/>
    </source>
</evidence>
<organism evidence="8 9">
    <name type="scientific">Thalictrum thalictroides</name>
    <name type="common">Rue-anemone</name>
    <name type="synonym">Anemone thalictroides</name>
    <dbReference type="NCBI Taxonomy" id="46969"/>
    <lineage>
        <taxon>Eukaryota</taxon>
        <taxon>Viridiplantae</taxon>
        <taxon>Streptophyta</taxon>
        <taxon>Embryophyta</taxon>
        <taxon>Tracheophyta</taxon>
        <taxon>Spermatophyta</taxon>
        <taxon>Magnoliopsida</taxon>
        <taxon>Ranunculales</taxon>
        <taxon>Ranunculaceae</taxon>
        <taxon>Thalictroideae</taxon>
        <taxon>Thalictrum</taxon>
    </lineage>
</organism>
<dbReference type="EMBL" id="JABWDY010013457">
    <property type="protein sequence ID" value="KAF5198269.1"/>
    <property type="molecule type" value="Genomic_DNA"/>
</dbReference>
<gene>
    <name evidence="8" type="ORF">FRX31_012143</name>
</gene>
<evidence type="ECO:0000256" key="5">
    <source>
        <dbReference type="ARBA" id="ARBA00022737"/>
    </source>
</evidence>
<evidence type="ECO:0000256" key="2">
    <source>
        <dbReference type="ARBA" id="ARBA00022517"/>
    </source>
</evidence>
<dbReference type="InterPro" id="IPR057644">
    <property type="entry name" value="Beta-prop_WDR75_2nd"/>
</dbReference>
<protein>
    <submittedName>
        <fullName evidence="8">Transducin family protein / WD-40 repeat family protein</fullName>
    </submittedName>
</protein>
<sequence>MLVIDIPCTKLDNVYNNFQGSTLLKVSFPGTISWPDMKPSGACYLENCYTHCQVPNHVYNNLTCSSSILLAQNLTMCITIFKDRVVWTLKVLVCSLRNVLAYPQEVLDEQFTSNRLSNEWLKGYFSKKIDDDSTDAEVEYAVKGDTELSALAFHPTRDMAVSSSAGGDFKVWVRNYSIHSKDQTPLKSGWRCHSVGSYKKKPMTAVAFSADGSVLAVAAETIITLWDPDKNVLVAVIGEALTRIVALSFVGKSEYIVSVSRDSVPQLSVWSTSTLSMSWSYKLLAEAVSCSRDLSCFAVLALFPGSCKSMAPDDNQDMDGLILLFNVEDPVPVGTWSVKKAKGGGISFLVANPSPHGEKVAHDNPPPEMLVYINGGHEYIVFDPYSKDNIKSTRNLRKSLVVSEETVKYGYASIYGELPPIQIEKDQTPSAPFVPSERPWETIFSGSSHVLPPLTKLCSVFLESLLEKLPAIQD</sequence>